<evidence type="ECO:0008006" key="6">
    <source>
        <dbReference type="Google" id="ProtNLM"/>
    </source>
</evidence>
<dbReference type="InterPro" id="IPR020904">
    <property type="entry name" value="Sc_DH/Rdtase_CS"/>
</dbReference>
<dbReference type="RefSeq" id="XP_016618704.1">
    <property type="nucleotide sequence ID" value="XM_016764754.1"/>
</dbReference>
<dbReference type="Proteomes" id="UP000053789">
    <property type="component" value="Unassembled WGS sequence"/>
</dbReference>
<dbReference type="CDD" id="cd00586">
    <property type="entry name" value="4HBT"/>
    <property type="match status" value="1"/>
</dbReference>
<evidence type="ECO:0000313" key="5">
    <source>
        <dbReference type="Proteomes" id="UP000053789"/>
    </source>
</evidence>
<reference evidence="4" key="1">
    <citation type="submission" date="2015-01" db="EMBL/GenBank/DDBJ databases">
        <title>The Genome Sequence of Cladophialophora bantiana CBS 173.52.</title>
        <authorList>
            <consortium name="The Broad Institute Genomics Platform"/>
            <person name="Cuomo C."/>
            <person name="de Hoog S."/>
            <person name="Gorbushina A."/>
            <person name="Stielow B."/>
            <person name="Teixiera M."/>
            <person name="Abouelleil A."/>
            <person name="Chapman S.B."/>
            <person name="Priest M."/>
            <person name="Young S.K."/>
            <person name="Wortman J."/>
            <person name="Nusbaum C."/>
            <person name="Birren B."/>
        </authorList>
    </citation>
    <scope>NUCLEOTIDE SEQUENCE [LARGE SCALE GENOMIC DNA]</scope>
    <source>
        <strain evidence="4">CBS 173.52</strain>
    </source>
</reference>
<dbReference type="FunFam" id="3.40.50.720:FF:000084">
    <property type="entry name" value="Short-chain dehydrogenase reductase"/>
    <property type="match status" value="1"/>
</dbReference>
<dbReference type="Gene3D" id="3.10.129.10">
    <property type="entry name" value="Hotdog Thioesterase"/>
    <property type="match status" value="1"/>
</dbReference>
<evidence type="ECO:0000256" key="3">
    <source>
        <dbReference type="ARBA" id="ARBA00023002"/>
    </source>
</evidence>
<sequence>MVMESFFADRVYAVSGGASGIGFATSKLLLKYGAKVSVGDILIPGNLLSDLTKEIPVTGTTGPEGEAPEHKRILLRKVDVRSREAVESWINETVERFGKLDGAANLAGTIPKDHNIGGIEDVEDEQWHFVFDVNVHGMMNCMRAQLKFIGKDGKDGRRAGGAVVNAGSGLSLQGREYTTAYTASKHAVLGMTRCVAKEVGKRGVRVNCVAPGFTDTPLMKQSMAISEGSASAEDFSTTALGRLAQPVEIADTIVYLLSDKASFRAVWRASRAFASSNPPSFAARYYSSAPRPATEESKNAISPRWLSDTKSRIGRCITFGLSPKLVDEAGRVLQIIARDWRELIAGSEGYLTSEKRAGLHRQNIVWGEQDSMGHVNNVMYVRYAESGRCNWIRNYSGHIDPVHKRQWEELLTSRGIGLILKSITVDFKFPMTWPDRISVYHKLRSRPDESTESLILDVLIMSEVRQRPAARCLEDVVVYDYRVGKKSTLEPFMLEQLKKTFDLQEAAKRENHAKIEWIEERVRSLETGSWDRDDAKEDLGTAGRQ</sequence>
<evidence type="ECO:0000256" key="1">
    <source>
        <dbReference type="ARBA" id="ARBA00006484"/>
    </source>
</evidence>
<dbReference type="EMBL" id="KN846989">
    <property type="protein sequence ID" value="KIW92035.1"/>
    <property type="molecule type" value="Genomic_DNA"/>
</dbReference>
<evidence type="ECO:0000256" key="2">
    <source>
        <dbReference type="ARBA" id="ARBA00022857"/>
    </source>
</evidence>
<dbReference type="InterPro" id="IPR029069">
    <property type="entry name" value="HotDog_dom_sf"/>
</dbReference>
<dbReference type="PROSITE" id="PS00061">
    <property type="entry name" value="ADH_SHORT"/>
    <property type="match status" value="1"/>
</dbReference>
<dbReference type="Pfam" id="PF13279">
    <property type="entry name" value="4HBT_2"/>
    <property type="match status" value="1"/>
</dbReference>
<dbReference type="Gene3D" id="3.40.50.720">
    <property type="entry name" value="NAD(P)-binding Rossmann-like Domain"/>
    <property type="match status" value="1"/>
</dbReference>
<dbReference type="GO" id="GO:0016491">
    <property type="term" value="F:oxidoreductase activity"/>
    <property type="evidence" value="ECO:0007669"/>
    <property type="project" value="UniProtKB-KW"/>
</dbReference>
<protein>
    <recommendedName>
        <fullName evidence="6">Thioesterase domain-containing protein</fullName>
    </recommendedName>
</protein>
<dbReference type="OrthoDB" id="5538558at2759"/>
<keyword evidence="3" id="KW-0560">Oxidoreductase</keyword>
<dbReference type="PANTHER" id="PTHR24321">
    <property type="entry name" value="DEHYDROGENASES, SHORT CHAIN"/>
    <property type="match status" value="1"/>
</dbReference>
<dbReference type="AlphaFoldDB" id="A0A0D2HMQ1"/>
<dbReference type="GeneID" id="27699945"/>
<keyword evidence="2" id="KW-0521">NADP</keyword>
<dbReference type="InterPro" id="IPR002347">
    <property type="entry name" value="SDR_fam"/>
</dbReference>
<accession>A0A0D2HMQ1</accession>
<dbReference type="VEuPathDB" id="FungiDB:Z519_07017"/>
<dbReference type="HOGENOM" id="CLU_499649_0_0_1"/>
<gene>
    <name evidence="4" type="ORF">Z519_07017</name>
</gene>
<keyword evidence="5" id="KW-1185">Reference proteome</keyword>
<dbReference type="SUPFAM" id="SSF51735">
    <property type="entry name" value="NAD(P)-binding Rossmann-fold domains"/>
    <property type="match status" value="1"/>
</dbReference>
<dbReference type="PRINTS" id="PR00080">
    <property type="entry name" value="SDRFAMILY"/>
</dbReference>
<proteinExistence type="inferred from homology"/>
<dbReference type="SUPFAM" id="SSF54637">
    <property type="entry name" value="Thioesterase/thiol ester dehydrase-isomerase"/>
    <property type="match status" value="1"/>
</dbReference>
<dbReference type="CDD" id="cd05233">
    <property type="entry name" value="SDR_c"/>
    <property type="match status" value="1"/>
</dbReference>
<dbReference type="PRINTS" id="PR00081">
    <property type="entry name" value="GDHRDH"/>
</dbReference>
<dbReference type="InterPro" id="IPR036291">
    <property type="entry name" value="NAD(P)-bd_dom_sf"/>
</dbReference>
<comment type="similarity">
    <text evidence="1">Belongs to the short-chain dehydrogenases/reductases (SDR) family.</text>
</comment>
<evidence type="ECO:0000313" key="4">
    <source>
        <dbReference type="EMBL" id="KIW92035.1"/>
    </source>
</evidence>
<dbReference type="Pfam" id="PF13561">
    <property type="entry name" value="adh_short_C2"/>
    <property type="match status" value="1"/>
</dbReference>
<dbReference type="PANTHER" id="PTHR24321:SF8">
    <property type="entry name" value="ESTRADIOL 17-BETA-DEHYDROGENASE 8-RELATED"/>
    <property type="match status" value="1"/>
</dbReference>
<name>A0A0D2HMQ1_CLAB1</name>
<organism evidence="4 5">
    <name type="scientific">Cladophialophora bantiana (strain ATCC 10958 / CBS 173.52 / CDC B-1940 / NIH 8579)</name>
    <name type="common">Xylohypha bantiana</name>
    <dbReference type="NCBI Taxonomy" id="1442370"/>
    <lineage>
        <taxon>Eukaryota</taxon>
        <taxon>Fungi</taxon>
        <taxon>Dikarya</taxon>
        <taxon>Ascomycota</taxon>
        <taxon>Pezizomycotina</taxon>
        <taxon>Eurotiomycetes</taxon>
        <taxon>Chaetothyriomycetidae</taxon>
        <taxon>Chaetothyriales</taxon>
        <taxon>Herpotrichiellaceae</taxon>
        <taxon>Cladophialophora</taxon>
    </lineage>
</organism>